<reference evidence="1 2" key="1">
    <citation type="submission" date="2019-12" db="EMBL/GenBank/DDBJ databases">
        <title>A genome sequence resource for the geographically widespread anthracnose pathogen Colletotrichum asianum.</title>
        <authorList>
            <person name="Meng Y."/>
        </authorList>
    </citation>
    <scope>NUCLEOTIDE SEQUENCE [LARGE SCALE GENOMIC DNA]</scope>
    <source>
        <strain evidence="1 2">ICMP 18580</strain>
    </source>
</reference>
<comment type="caution">
    <text evidence="1">The sequence shown here is derived from an EMBL/GenBank/DDBJ whole genome shotgun (WGS) entry which is preliminary data.</text>
</comment>
<dbReference type="EMBL" id="WOWK01000063">
    <property type="protein sequence ID" value="KAF0322211.1"/>
    <property type="molecule type" value="Genomic_DNA"/>
</dbReference>
<accession>A0A8H3ZQA9</accession>
<dbReference type="Proteomes" id="UP000434172">
    <property type="component" value="Unassembled WGS sequence"/>
</dbReference>
<keyword evidence="2" id="KW-1185">Reference proteome</keyword>
<proteinExistence type="predicted"/>
<sequence>MPRLLPSAKGLCLNCLGFYSINTNVSISLHILADKIFWHSSSNPTYVLRRGSLSINFFRITDGKLSDRSHFNNA</sequence>
<organism evidence="1 2">
    <name type="scientific">Colletotrichum asianum</name>
    <dbReference type="NCBI Taxonomy" id="702518"/>
    <lineage>
        <taxon>Eukaryota</taxon>
        <taxon>Fungi</taxon>
        <taxon>Dikarya</taxon>
        <taxon>Ascomycota</taxon>
        <taxon>Pezizomycotina</taxon>
        <taxon>Sordariomycetes</taxon>
        <taxon>Hypocreomycetidae</taxon>
        <taxon>Glomerellales</taxon>
        <taxon>Glomerellaceae</taxon>
        <taxon>Colletotrichum</taxon>
        <taxon>Colletotrichum gloeosporioides species complex</taxon>
    </lineage>
</organism>
<evidence type="ECO:0000313" key="2">
    <source>
        <dbReference type="Proteomes" id="UP000434172"/>
    </source>
</evidence>
<protein>
    <submittedName>
        <fullName evidence="1">Uncharacterized protein</fullName>
    </submittedName>
</protein>
<gene>
    <name evidence="1" type="ORF">GQ607_010499</name>
</gene>
<dbReference type="AlphaFoldDB" id="A0A8H3ZQA9"/>
<name>A0A8H3ZQA9_9PEZI</name>
<evidence type="ECO:0000313" key="1">
    <source>
        <dbReference type="EMBL" id="KAF0322211.1"/>
    </source>
</evidence>